<feature type="region of interest" description="Disordered" evidence="1">
    <location>
        <begin position="1"/>
        <end position="20"/>
    </location>
</feature>
<evidence type="ECO:0000256" key="1">
    <source>
        <dbReference type="SAM" id="MobiDB-lite"/>
    </source>
</evidence>
<feature type="non-terminal residue" evidence="2">
    <location>
        <position position="1"/>
    </location>
</feature>
<feature type="compositionally biased region" description="Basic residues" evidence="1">
    <location>
        <begin position="9"/>
        <end position="20"/>
    </location>
</feature>
<dbReference type="Proteomes" id="UP000188268">
    <property type="component" value="Unassembled WGS sequence"/>
</dbReference>
<protein>
    <submittedName>
        <fullName evidence="2">Uncharacterized protein</fullName>
    </submittedName>
</protein>
<comment type="caution">
    <text evidence="2">The sequence shown here is derived from an EMBL/GenBank/DDBJ whole genome shotgun (WGS) entry which is preliminary data.</text>
</comment>
<dbReference type="Gramene" id="OMO89696">
    <property type="protein sequence ID" value="OMO89696"/>
    <property type="gene ID" value="CCACVL1_07686"/>
</dbReference>
<evidence type="ECO:0000313" key="2">
    <source>
        <dbReference type="EMBL" id="OMO89696.1"/>
    </source>
</evidence>
<gene>
    <name evidence="2" type="ORF">CCACVL1_07686</name>
</gene>
<keyword evidence="3" id="KW-1185">Reference proteome</keyword>
<reference evidence="2 3" key="1">
    <citation type="submission" date="2013-09" db="EMBL/GenBank/DDBJ databases">
        <title>Corchorus capsularis genome sequencing.</title>
        <authorList>
            <person name="Alam M."/>
            <person name="Haque M.S."/>
            <person name="Islam M.S."/>
            <person name="Emdad E.M."/>
            <person name="Islam M.M."/>
            <person name="Ahmed B."/>
            <person name="Halim A."/>
            <person name="Hossen Q.M.M."/>
            <person name="Hossain M.Z."/>
            <person name="Ahmed R."/>
            <person name="Khan M.M."/>
            <person name="Islam R."/>
            <person name="Rashid M.M."/>
            <person name="Khan S.A."/>
            <person name="Rahman M.S."/>
            <person name="Alam M."/>
        </authorList>
    </citation>
    <scope>NUCLEOTIDE SEQUENCE [LARGE SCALE GENOMIC DNA]</scope>
    <source>
        <strain evidence="3">cv. CVL-1</strain>
        <tissue evidence="2">Whole seedling</tissue>
    </source>
</reference>
<dbReference type="AlphaFoldDB" id="A0A1R3J4J7"/>
<organism evidence="2 3">
    <name type="scientific">Corchorus capsularis</name>
    <name type="common">Jute</name>
    <dbReference type="NCBI Taxonomy" id="210143"/>
    <lineage>
        <taxon>Eukaryota</taxon>
        <taxon>Viridiplantae</taxon>
        <taxon>Streptophyta</taxon>
        <taxon>Embryophyta</taxon>
        <taxon>Tracheophyta</taxon>
        <taxon>Spermatophyta</taxon>
        <taxon>Magnoliopsida</taxon>
        <taxon>eudicotyledons</taxon>
        <taxon>Gunneridae</taxon>
        <taxon>Pentapetalae</taxon>
        <taxon>rosids</taxon>
        <taxon>malvids</taxon>
        <taxon>Malvales</taxon>
        <taxon>Malvaceae</taxon>
        <taxon>Grewioideae</taxon>
        <taxon>Apeibeae</taxon>
        <taxon>Corchorus</taxon>
    </lineage>
</organism>
<evidence type="ECO:0000313" key="3">
    <source>
        <dbReference type="Proteomes" id="UP000188268"/>
    </source>
</evidence>
<name>A0A1R3J4J7_COCAP</name>
<sequence length="20" mass="2182">SSSSIKSTPSKKHNPTRLLN</sequence>
<accession>A0A1R3J4J7</accession>
<dbReference type="EMBL" id="AWWV01008628">
    <property type="protein sequence ID" value="OMO89696.1"/>
    <property type="molecule type" value="Genomic_DNA"/>
</dbReference>
<proteinExistence type="predicted"/>